<dbReference type="Pfam" id="PF01205">
    <property type="entry name" value="Impact_N"/>
    <property type="match status" value="1"/>
</dbReference>
<comment type="similarity">
    <text evidence="2">Belongs to the IMPACT family.</text>
</comment>
<protein>
    <submittedName>
        <fullName evidence="8">Uncharacterized conserved protein</fullName>
    </submittedName>
</protein>
<dbReference type="GeneID" id="36407805"/>
<dbReference type="SMART" id="SM00591">
    <property type="entry name" value="RWD"/>
    <property type="match status" value="1"/>
</dbReference>
<dbReference type="Proteomes" id="UP000054928">
    <property type="component" value="Unassembled WGS sequence"/>
</dbReference>
<dbReference type="PANTHER" id="PTHR16301">
    <property type="entry name" value="IMPACT-RELATED"/>
    <property type="match status" value="1"/>
</dbReference>
<name>A0A0P1AP13_PLAHL</name>
<accession>A0A0P1AP13</accession>
<keyword evidence="5" id="KW-0810">Translation regulation</keyword>
<evidence type="ECO:0000259" key="7">
    <source>
        <dbReference type="PROSITE" id="PS50908"/>
    </source>
</evidence>
<dbReference type="Pfam" id="PF05773">
    <property type="entry name" value="RWD"/>
    <property type="match status" value="1"/>
</dbReference>
<sequence length="302" mass="33789">MEDNAELQSEEIEVLRSIFEDAFCLKADLDNSGLVRSFTISLGGPHAIVLLVHLPQGYPSIDAPIAEVYESFGLTNIQRDEILECLTAIFERSKGQVCLYEWIGKVRDRYSSAELESSQAVASNTNNNGKGLAVEIRLQQFDSDPRLLRPRVRTAQLIRNVEREVVIAPLIVHGKMIIDRKSTFIAHACRVKSVQDVRAFLALLLDDRKVEQATHNILAYRIVGATTIKDNDEDGEHGAGSKLLFLLELLKAENVAVVVTRWYGGIKLGPDRFKHINSCARQALEDSGLIHAQNDFRKKGKR</sequence>
<dbReference type="InterPro" id="IPR023582">
    <property type="entry name" value="Impact"/>
</dbReference>
<dbReference type="InterPro" id="IPR036956">
    <property type="entry name" value="Impact_N_sf"/>
</dbReference>
<evidence type="ECO:0000313" key="8">
    <source>
        <dbReference type="EMBL" id="CEG42479.1"/>
    </source>
</evidence>
<organism evidence="8 9">
    <name type="scientific">Plasmopara halstedii</name>
    <name type="common">Downy mildew of sunflower</name>
    <dbReference type="NCBI Taxonomy" id="4781"/>
    <lineage>
        <taxon>Eukaryota</taxon>
        <taxon>Sar</taxon>
        <taxon>Stramenopiles</taxon>
        <taxon>Oomycota</taxon>
        <taxon>Peronosporomycetes</taxon>
        <taxon>Peronosporales</taxon>
        <taxon>Peronosporaceae</taxon>
        <taxon>Plasmopara</taxon>
    </lineage>
</organism>
<keyword evidence="6" id="KW-0346">Stress response</keyword>
<dbReference type="EMBL" id="CCYD01000645">
    <property type="protein sequence ID" value="CEG42479.1"/>
    <property type="molecule type" value="Genomic_DNA"/>
</dbReference>
<evidence type="ECO:0000256" key="6">
    <source>
        <dbReference type="ARBA" id="ARBA00023016"/>
    </source>
</evidence>
<dbReference type="AlphaFoldDB" id="A0A0P1AP13"/>
<evidence type="ECO:0000313" key="9">
    <source>
        <dbReference type="Proteomes" id="UP000054928"/>
    </source>
</evidence>
<dbReference type="PROSITE" id="PS50908">
    <property type="entry name" value="RWD"/>
    <property type="match status" value="1"/>
</dbReference>
<evidence type="ECO:0000256" key="5">
    <source>
        <dbReference type="ARBA" id="ARBA00022845"/>
    </source>
</evidence>
<dbReference type="OrthoDB" id="69641at2759"/>
<feature type="domain" description="RWD" evidence="7">
    <location>
        <begin position="10"/>
        <end position="113"/>
    </location>
</feature>
<dbReference type="RefSeq" id="XP_024578848.1">
    <property type="nucleotide sequence ID" value="XM_024728364.1"/>
</dbReference>
<dbReference type="STRING" id="4781.A0A0P1AP13"/>
<dbReference type="GO" id="GO:0140469">
    <property type="term" value="P:GCN2-mediated signaling"/>
    <property type="evidence" value="ECO:0007669"/>
    <property type="project" value="TreeGrafter"/>
</dbReference>
<dbReference type="Gene3D" id="3.30.230.30">
    <property type="entry name" value="Impact, N-terminal domain"/>
    <property type="match status" value="1"/>
</dbReference>
<dbReference type="OMA" id="FYEISAP"/>
<dbReference type="InterPro" id="IPR001498">
    <property type="entry name" value="Impact_N"/>
</dbReference>
<keyword evidence="9" id="KW-1185">Reference proteome</keyword>
<dbReference type="CDD" id="cd23821">
    <property type="entry name" value="RWD_IMPACT"/>
    <property type="match status" value="1"/>
</dbReference>
<evidence type="ECO:0000256" key="3">
    <source>
        <dbReference type="ARBA" id="ARBA00022490"/>
    </source>
</evidence>
<dbReference type="PANTHER" id="PTHR16301:SF25">
    <property type="entry name" value="PROTEIN IMPACT"/>
    <property type="match status" value="1"/>
</dbReference>
<evidence type="ECO:0000256" key="1">
    <source>
        <dbReference type="ARBA" id="ARBA00004496"/>
    </source>
</evidence>
<comment type="subcellular location">
    <subcellularLocation>
        <location evidence="1">Cytoplasm</location>
    </subcellularLocation>
</comment>
<keyword evidence="3" id="KW-0963">Cytoplasm</keyword>
<dbReference type="SUPFAM" id="SSF54495">
    <property type="entry name" value="UBC-like"/>
    <property type="match status" value="1"/>
</dbReference>
<dbReference type="GO" id="GO:0005737">
    <property type="term" value="C:cytoplasm"/>
    <property type="evidence" value="ECO:0007669"/>
    <property type="project" value="UniProtKB-SubCell"/>
</dbReference>
<dbReference type="InterPro" id="IPR006575">
    <property type="entry name" value="RWD_dom"/>
</dbReference>
<evidence type="ECO:0000256" key="2">
    <source>
        <dbReference type="ARBA" id="ARBA00007665"/>
    </source>
</evidence>
<evidence type="ECO:0000256" key="4">
    <source>
        <dbReference type="ARBA" id="ARBA00022491"/>
    </source>
</evidence>
<dbReference type="GO" id="GO:0006446">
    <property type="term" value="P:regulation of translational initiation"/>
    <property type="evidence" value="ECO:0007669"/>
    <property type="project" value="TreeGrafter"/>
</dbReference>
<keyword evidence="4" id="KW-0678">Repressor</keyword>
<dbReference type="Gene3D" id="3.10.110.10">
    <property type="entry name" value="Ubiquitin Conjugating Enzyme"/>
    <property type="match status" value="1"/>
</dbReference>
<dbReference type="InterPro" id="IPR020568">
    <property type="entry name" value="Ribosomal_Su5_D2-typ_SF"/>
</dbReference>
<reference evidence="9" key="1">
    <citation type="submission" date="2014-09" db="EMBL/GenBank/DDBJ databases">
        <authorList>
            <person name="Sharma Rahul"/>
            <person name="Thines Marco"/>
        </authorList>
    </citation>
    <scope>NUCLEOTIDE SEQUENCE [LARGE SCALE GENOMIC DNA]</scope>
</reference>
<dbReference type="SUPFAM" id="SSF54211">
    <property type="entry name" value="Ribosomal protein S5 domain 2-like"/>
    <property type="match status" value="1"/>
</dbReference>
<proteinExistence type="inferred from homology"/>
<dbReference type="InterPro" id="IPR016135">
    <property type="entry name" value="UBQ-conjugating_enzyme/RWD"/>
</dbReference>